<name>A0A858PZ06_9RICK</name>
<keyword evidence="1" id="KW-0732">Signal</keyword>
<evidence type="ECO:0000259" key="2">
    <source>
        <dbReference type="Pfam" id="PF12849"/>
    </source>
</evidence>
<dbReference type="InterPro" id="IPR024370">
    <property type="entry name" value="PBP_domain"/>
</dbReference>
<proteinExistence type="predicted"/>
<dbReference type="SUPFAM" id="SSF53850">
    <property type="entry name" value="Periplasmic binding protein-like II"/>
    <property type="match status" value="1"/>
</dbReference>
<dbReference type="Pfam" id="PF12849">
    <property type="entry name" value="PBP_like_2"/>
    <property type="match status" value="1"/>
</dbReference>
<dbReference type="PANTHER" id="PTHR30570:SF1">
    <property type="entry name" value="PHOSPHATE-BINDING PROTEIN PSTS"/>
    <property type="match status" value="1"/>
</dbReference>
<feature type="domain" description="PBP" evidence="2">
    <location>
        <begin position="20"/>
        <end position="306"/>
    </location>
</feature>
<dbReference type="AlphaFoldDB" id="A0A858PZ06"/>
<dbReference type="Gene3D" id="3.40.190.10">
    <property type="entry name" value="Periplasmic binding protein-like II"/>
    <property type="match status" value="2"/>
</dbReference>
<dbReference type="InterPro" id="IPR050811">
    <property type="entry name" value="Phosphate_ABC_transporter"/>
</dbReference>
<dbReference type="Proteomes" id="UP000500930">
    <property type="component" value="Chromosome"/>
</dbReference>
<dbReference type="EMBL" id="CP046391">
    <property type="protein sequence ID" value="QJC27809.1"/>
    <property type="molecule type" value="Genomic_DNA"/>
</dbReference>
<reference evidence="3 4" key="1">
    <citation type="journal article" date="2020" name="Pathogens">
        <title>First Whole Genome Sequence of Anaplasma platys, an Obligate Intracellular Rickettsial Pathogen of Dogs.</title>
        <authorList>
            <person name="Llanes A."/>
            <person name="Rajeev S."/>
        </authorList>
    </citation>
    <scope>NUCLEOTIDE SEQUENCE [LARGE SCALE GENOMIC DNA]</scope>
    <source>
        <strain evidence="3 4">S3</strain>
    </source>
</reference>
<dbReference type="KEGG" id="aplt:ANPL_03795"/>
<accession>A0A858PZ06</accession>
<sequence length="343" mass="37783">MRADVFRCLFVLVLVVLSTGTVGKNIRVVGSSSVFPFISSIAEEFGRFSSYRTPVIEAVGSGMGFNMFCSGTKKNTPDIAMSSRRIKDAEIELCRSNGVDGVIEIELGYDGIVIASSKQKEQVNFLLKDLFSALSKYGLDGEYGEIPTNTTSRWSEIRSGLPQHEIEVYGPHKNAGTYDILMDYVVRGICTSAKNFVDAYPDVEERKSICGNIRNDGKYIEVATSENVIIQKIAKNSNAFGILSFSFLVKNQNEIQGNKVAGVAPSYETIASGEYVLSRPIYVYVKKENLGHTQGLKEFVGELLRPESVGLDGYLVNLGFIPLANEKLAQVRARVERQLSAEH</sequence>
<evidence type="ECO:0000313" key="4">
    <source>
        <dbReference type="Proteomes" id="UP000500930"/>
    </source>
</evidence>
<protein>
    <submittedName>
        <fullName evidence="3">Protein SphX</fullName>
    </submittedName>
</protein>
<evidence type="ECO:0000313" key="3">
    <source>
        <dbReference type="EMBL" id="QJC27809.1"/>
    </source>
</evidence>
<dbReference type="RefSeq" id="WP_169193415.1">
    <property type="nucleotide sequence ID" value="NZ_CP046391.1"/>
</dbReference>
<evidence type="ECO:0000256" key="1">
    <source>
        <dbReference type="ARBA" id="ARBA00022729"/>
    </source>
</evidence>
<dbReference type="PANTHER" id="PTHR30570">
    <property type="entry name" value="PERIPLASMIC PHOSPHATE BINDING COMPONENT OF PHOSPHATE ABC TRANSPORTER"/>
    <property type="match status" value="1"/>
</dbReference>
<gene>
    <name evidence="3" type="primary">sphX</name>
    <name evidence="3" type="ORF">ANPL_03795</name>
</gene>
<keyword evidence="4" id="KW-1185">Reference proteome</keyword>
<organism evidence="3 4">
    <name type="scientific">Anaplasma platys</name>
    <dbReference type="NCBI Taxonomy" id="949"/>
    <lineage>
        <taxon>Bacteria</taxon>
        <taxon>Pseudomonadati</taxon>
        <taxon>Pseudomonadota</taxon>
        <taxon>Alphaproteobacteria</taxon>
        <taxon>Rickettsiales</taxon>
        <taxon>Anaplasmataceae</taxon>
        <taxon>Anaplasma</taxon>
    </lineage>
</organism>